<organism evidence="1 2">
    <name type="scientific">Avena sativa</name>
    <name type="common">Oat</name>
    <dbReference type="NCBI Taxonomy" id="4498"/>
    <lineage>
        <taxon>Eukaryota</taxon>
        <taxon>Viridiplantae</taxon>
        <taxon>Streptophyta</taxon>
        <taxon>Embryophyta</taxon>
        <taxon>Tracheophyta</taxon>
        <taxon>Spermatophyta</taxon>
        <taxon>Magnoliopsida</taxon>
        <taxon>Liliopsida</taxon>
        <taxon>Poales</taxon>
        <taxon>Poaceae</taxon>
        <taxon>BOP clade</taxon>
        <taxon>Pooideae</taxon>
        <taxon>Poodae</taxon>
        <taxon>Poeae</taxon>
        <taxon>Poeae Chloroplast Group 1 (Aveneae type)</taxon>
        <taxon>Aveninae</taxon>
        <taxon>Avena</taxon>
    </lineage>
</organism>
<dbReference type="Proteomes" id="UP001732700">
    <property type="component" value="Chromosome 4D"/>
</dbReference>
<accession>A0ACD5X787</accession>
<evidence type="ECO:0000313" key="1">
    <source>
        <dbReference type="EnsemblPlants" id="AVESA.00010b.r2.4DG0744920.1.CDS"/>
    </source>
</evidence>
<sequence length="480" mass="53789">MASHLPPSPPTPTTIARLGDDLLREIFLRLPALPSLVRAAFACRDFRRAVRSSPSFRRSFHALHAPPLLALFLEPNFEVAPAFPCPWRRRDPDLVAADFFDIRRSHHGESNSAGWKIRSQLPCWDGYFVLHKASVRRAEGSAAYNPLTQALDLYLCDTDLQFYTLSSEDGQAPSRVVCVIHERGRSRAAVFSSDTMEWQITPKNNTPPLLDGPRNGRVMRGIIWWPNCSVEQIVVLDAATLQFSLIDLPPFTVECDYPTYTRIGETKDGKLCFVDIKDGTLVSHFLTADGDSVVERWMLYKEFPLHPIVMNATGCSMEGEYCGVKVKVVAVIHGFIYLSIFYCKDTLSRQLYLSLCLETSEVSELFNDAYCYNVDAQPYVMAWPPSLLQSKEESETEPNGDSVGDDGHVGTEKASSVLVAALQSLDQALMDEGDSNRETVEELDAFVRPNEDDDGSLLSKIRSFDARLIAVRDRILKIRA</sequence>
<keyword evidence="2" id="KW-1185">Reference proteome</keyword>
<name>A0ACD5X787_AVESA</name>
<proteinExistence type="predicted"/>
<dbReference type="EnsemblPlants" id="AVESA.00010b.r2.4DG0744920.1">
    <property type="protein sequence ID" value="AVESA.00010b.r2.4DG0744920.1.CDS"/>
    <property type="gene ID" value="AVESA.00010b.r2.4DG0744920"/>
</dbReference>
<reference evidence="1" key="2">
    <citation type="submission" date="2025-09" db="UniProtKB">
        <authorList>
            <consortium name="EnsemblPlants"/>
        </authorList>
    </citation>
    <scope>IDENTIFICATION</scope>
</reference>
<evidence type="ECO:0000313" key="2">
    <source>
        <dbReference type="Proteomes" id="UP001732700"/>
    </source>
</evidence>
<protein>
    <submittedName>
        <fullName evidence="1">Uncharacterized protein</fullName>
    </submittedName>
</protein>
<reference evidence="1" key="1">
    <citation type="submission" date="2021-05" db="EMBL/GenBank/DDBJ databases">
        <authorList>
            <person name="Scholz U."/>
            <person name="Mascher M."/>
            <person name="Fiebig A."/>
        </authorList>
    </citation>
    <scope>NUCLEOTIDE SEQUENCE [LARGE SCALE GENOMIC DNA]</scope>
</reference>